<evidence type="ECO:0000256" key="3">
    <source>
        <dbReference type="ARBA" id="ARBA00022630"/>
    </source>
</evidence>
<dbReference type="AlphaFoldDB" id="A0A9W9KSB3"/>
<organism evidence="11 12">
    <name type="scientific">Penicillium angulare</name>
    <dbReference type="NCBI Taxonomy" id="116970"/>
    <lineage>
        <taxon>Eukaryota</taxon>
        <taxon>Fungi</taxon>
        <taxon>Dikarya</taxon>
        <taxon>Ascomycota</taxon>
        <taxon>Pezizomycotina</taxon>
        <taxon>Eurotiomycetes</taxon>
        <taxon>Eurotiomycetidae</taxon>
        <taxon>Eurotiales</taxon>
        <taxon>Aspergillaceae</taxon>
        <taxon>Penicillium</taxon>
    </lineage>
</organism>
<evidence type="ECO:0000313" key="12">
    <source>
        <dbReference type="Proteomes" id="UP001149165"/>
    </source>
</evidence>
<evidence type="ECO:0000313" key="11">
    <source>
        <dbReference type="EMBL" id="KAJ5116194.1"/>
    </source>
</evidence>
<keyword evidence="5" id="KW-0274">FAD</keyword>
<keyword evidence="4 9" id="KW-0812">Transmembrane</keyword>
<keyword evidence="3" id="KW-0285">Flavoprotein</keyword>
<name>A0A9W9KSB3_9EURO</name>
<feature type="transmembrane region" description="Helical" evidence="9">
    <location>
        <begin position="452"/>
        <end position="473"/>
    </location>
</feature>
<feature type="transmembrane region" description="Helical" evidence="9">
    <location>
        <begin position="527"/>
        <end position="544"/>
    </location>
</feature>
<feature type="transmembrane region" description="Helical" evidence="9">
    <location>
        <begin position="643"/>
        <end position="661"/>
    </location>
</feature>
<feature type="transmembrane region" description="Helical" evidence="9">
    <location>
        <begin position="565"/>
        <end position="582"/>
    </location>
</feature>
<dbReference type="InterPro" id="IPR050562">
    <property type="entry name" value="FAD_mOase_fung"/>
</dbReference>
<proteinExistence type="inferred from homology"/>
<evidence type="ECO:0000256" key="5">
    <source>
        <dbReference type="ARBA" id="ARBA00022827"/>
    </source>
</evidence>
<dbReference type="SUPFAM" id="SSF51905">
    <property type="entry name" value="FAD/NAD(P)-binding domain"/>
    <property type="match status" value="1"/>
</dbReference>
<dbReference type="PRINTS" id="PR00420">
    <property type="entry name" value="RNGMNOXGNASE"/>
</dbReference>
<accession>A0A9W9KSB3</accession>
<evidence type="ECO:0000256" key="4">
    <source>
        <dbReference type="ARBA" id="ARBA00022692"/>
    </source>
</evidence>
<keyword evidence="6 9" id="KW-1133">Transmembrane helix</keyword>
<keyword evidence="8 9" id="KW-0472">Membrane</keyword>
<dbReference type="GO" id="GO:0004497">
    <property type="term" value="F:monooxygenase activity"/>
    <property type="evidence" value="ECO:0007669"/>
    <property type="project" value="InterPro"/>
</dbReference>
<feature type="domain" description="FAD-binding" evidence="10">
    <location>
        <begin position="5"/>
        <end position="344"/>
    </location>
</feature>
<feature type="transmembrane region" description="Helical" evidence="9">
    <location>
        <begin position="602"/>
        <end position="622"/>
    </location>
</feature>
<comment type="similarity">
    <text evidence="2">Belongs to the paxM FAD-dependent monooxygenase family.</text>
</comment>
<reference evidence="11" key="1">
    <citation type="submission" date="2022-11" db="EMBL/GenBank/DDBJ databases">
        <authorList>
            <person name="Petersen C."/>
        </authorList>
    </citation>
    <scope>NUCLEOTIDE SEQUENCE</scope>
    <source>
        <strain evidence="11">IBT 30069</strain>
    </source>
</reference>
<dbReference type="PANTHER" id="PTHR47356:SF2">
    <property type="entry name" value="FAD-BINDING DOMAIN-CONTAINING PROTEIN-RELATED"/>
    <property type="match status" value="1"/>
</dbReference>
<keyword evidence="7" id="KW-0560">Oxidoreductase</keyword>
<gene>
    <name evidence="11" type="ORF">N7456_000542</name>
</gene>
<evidence type="ECO:0000256" key="2">
    <source>
        <dbReference type="ARBA" id="ARBA00007992"/>
    </source>
</evidence>
<dbReference type="PANTHER" id="PTHR47356">
    <property type="entry name" value="FAD-DEPENDENT MONOOXYGENASE ASQG-RELATED"/>
    <property type="match status" value="1"/>
</dbReference>
<evidence type="ECO:0000259" key="10">
    <source>
        <dbReference type="Pfam" id="PF01494"/>
    </source>
</evidence>
<protein>
    <recommendedName>
        <fullName evidence="10">FAD-binding domain-containing protein</fullName>
    </recommendedName>
</protein>
<dbReference type="OrthoDB" id="2431938at2759"/>
<sequence>MAAFKVVIVGGGIAGLCLANILERYEIDFVVLEKHKNIAPQLGAVLGMLPHGIRIFDQLGLYEELTALCMPTNFNLLNFGPDGKKLGKSTPFGYLMESLFGYAPLFLERRQILELLYNNLRDNSKIRVATEVTKIDEINDSVVIELKDGSTVRGDILVGADGVHSRIREEIWRIADKETQGQYNSARLRDCEVSVSCNYRCMFGITTRPKEYPGGDLVKSYHRGRSYLLVDAPDNKLFFFAFRKNPKMTVDHEVQRYTQQDFDALADELSGDVLFDHVTFGDVLAQVHQATLVPLEEFVLDKCFYKRAILIGDSFHKLNPLGAIGGNIALESAGILADLLKSAIDSKPDMSNETIHKIFTALQKKQKPRSRVLMEQTKATLRIEALENPLFKFLRLGILNHLGVGDWASILASIYSPAQALKYLPKDYKIGCVLPDEEVKANPHDRPCIATRAWACLFLSFTLLGPLLSRYYGASENQNYESCRLTRLYIFTITLAVTGFWAMESYRPNRSITPLASPVPYILGSEYLGWHIVIPIYFAVYILLSKNKPFYYPTPRALNPSVAKSLPVALSIIYASFFPFIVQLMGVKLIPEGGHINDASEWVLTAARFGLLIGIYGFRSFYKGTVKGLDVVQLHFQTRDLKSLRRFFGLSFFFSGIVHILLLRKFLTTQVLADMSTVELFQIVSLGTSIIFWCIFTVWDMRRVDLTNVSLLVTLLCAVTGSIVVGPAAVLAALWWWREAPLESGRHKK</sequence>
<comment type="subcellular location">
    <subcellularLocation>
        <location evidence="1">Membrane</location>
    </subcellularLocation>
</comment>
<dbReference type="Pfam" id="PF01494">
    <property type="entry name" value="FAD_binding_3"/>
    <property type="match status" value="1"/>
</dbReference>
<dbReference type="Proteomes" id="UP001149165">
    <property type="component" value="Unassembled WGS sequence"/>
</dbReference>
<evidence type="ECO:0000256" key="9">
    <source>
        <dbReference type="SAM" id="Phobius"/>
    </source>
</evidence>
<dbReference type="GO" id="GO:0071949">
    <property type="term" value="F:FAD binding"/>
    <property type="evidence" value="ECO:0007669"/>
    <property type="project" value="InterPro"/>
</dbReference>
<comment type="caution">
    <text evidence="11">The sequence shown here is derived from an EMBL/GenBank/DDBJ whole genome shotgun (WGS) entry which is preliminary data.</text>
</comment>
<feature type="transmembrane region" description="Helical" evidence="9">
    <location>
        <begin position="711"/>
        <end position="737"/>
    </location>
</feature>
<evidence type="ECO:0000256" key="7">
    <source>
        <dbReference type="ARBA" id="ARBA00023002"/>
    </source>
</evidence>
<feature type="transmembrane region" description="Helical" evidence="9">
    <location>
        <begin position="681"/>
        <end position="699"/>
    </location>
</feature>
<evidence type="ECO:0000256" key="6">
    <source>
        <dbReference type="ARBA" id="ARBA00022989"/>
    </source>
</evidence>
<dbReference type="Gene3D" id="3.50.50.60">
    <property type="entry name" value="FAD/NAD(P)-binding domain"/>
    <property type="match status" value="1"/>
</dbReference>
<evidence type="ECO:0000256" key="8">
    <source>
        <dbReference type="ARBA" id="ARBA00023136"/>
    </source>
</evidence>
<dbReference type="EMBL" id="JAPQKH010000001">
    <property type="protein sequence ID" value="KAJ5116194.1"/>
    <property type="molecule type" value="Genomic_DNA"/>
</dbReference>
<dbReference type="InterPro" id="IPR036188">
    <property type="entry name" value="FAD/NAD-bd_sf"/>
</dbReference>
<dbReference type="GO" id="GO:0016020">
    <property type="term" value="C:membrane"/>
    <property type="evidence" value="ECO:0007669"/>
    <property type="project" value="UniProtKB-SubCell"/>
</dbReference>
<dbReference type="InterPro" id="IPR002938">
    <property type="entry name" value="FAD-bd"/>
</dbReference>
<feature type="transmembrane region" description="Helical" evidence="9">
    <location>
        <begin position="485"/>
        <end position="503"/>
    </location>
</feature>
<evidence type="ECO:0000256" key="1">
    <source>
        <dbReference type="ARBA" id="ARBA00004370"/>
    </source>
</evidence>
<reference evidence="11" key="2">
    <citation type="journal article" date="2023" name="IMA Fungus">
        <title>Comparative genomic study of the Penicillium genus elucidates a diverse pangenome and 15 lateral gene transfer events.</title>
        <authorList>
            <person name="Petersen C."/>
            <person name="Sorensen T."/>
            <person name="Nielsen M.R."/>
            <person name="Sondergaard T.E."/>
            <person name="Sorensen J.L."/>
            <person name="Fitzpatrick D.A."/>
            <person name="Frisvad J.C."/>
            <person name="Nielsen K.L."/>
        </authorList>
    </citation>
    <scope>NUCLEOTIDE SEQUENCE</scope>
    <source>
        <strain evidence="11">IBT 30069</strain>
    </source>
</reference>
<keyword evidence="12" id="KW-1185">Reference proteome</keyword>